<comment type="caution">
    <text evidence="1">The sequence shown here is derived from an EMBL/GenBank/DDBJ whole genome shotgun (WGS) entry which is preliminary data.</text>
</comment>
<evidence type="ECO:0000313" key="1">
    <source>
        <dbReference type="EMBL" id="TSB45290.1"/>
    </source>
</evidence>
<dbReference type="RefSeq" id="WP_143849952.1">
    <property type="nucleotide sequence ID" value="NZ_VLXZ01000012.1"/>
</dbReference>
<accession>A0A553ZUX4</accession>
<keyword evidence="2" id="KW-1185">Reference proteome</keyword>
<evidence type="ECO:0000313" key="2">
    <source>
        <dbReference type="Proteomes" id="UP000318521"/>
    </source>
</evidence>
<gene>
    <name evidence="1" type="ORF">FN960_16440</name>
</gene>
<organism evidence="1 2">
    <name type="scientific">Alkalicoccobacillus porphyridii</name>
    <dbReference type="NCBI Taxonomy" id="2597270"/>
    <lineage>
        <taxon>Bacteria</taxon>
        <taxon>Bacillati</taxon>
        <taxon>Bacillota</taxon>
        <taxon>Bacilli</taxon>
        <taxon>Bacillales</taxon>
        <taxon>Bacillaceae</taxon>
        <taxon>Alkalicoccobacillus</taxon>
    </lineage>
</organism>
<protein>
    <submittedName>
        <fullName evidence="1">Peptidyl-prolyl cis-trans isomerase</fullName>
    </submittedName>
</protein>
<dbReference type="GO" id="GO:0016853">
    <property type="term" value="F:isomerase activity"/>
    <property type="evidence" value="ECO:0007669"/>
    <property type="project" value="UniProtKB-KW"/>
</dbReference>
<keyword evidence="1" id="KW-0413">Isomerase</keyword>
<dbReference type="Proteomes" id="UP000318521">
    <property type="component" value="Unassembled WGS sequence"/>
</dbReference>
<proteinExistence type="predicted"/>
<sequence>MNEFVFFIEGDVNRSLTIDPTVWIFDERKIDLTTYFDELETMDDEMTKYQKSISAQWDKERLEGSAPPNPNQNGNIIRFNKQKLINGTFGMPLKSFLKNADPISDHATLMIETNHGQSYSCNLEEGYALIAGFSKDGQPLKETGPVHIYFGDGSNEQEPITHVTRLVIKAPKA</sequence>
<dbReference type="OrthoDB" id="2404998at2"/>
<dbReference type="EMBL" id="VLXZ01000012">
    <property type="protein sequence ID" value="TSB45290.1"/>
    <property type="molecule type" value="Genomic_DNA"/>
</dbReference>
<reference evidence="1 2" key="1">
    <citation type="submission" date="2019-07" db="EMBL/GenBank/DDBJ databases">
        <authorList>
            <person name="Park Y.J."/>
            <person name="Jeong S.E."/>
            <person name="Jung H.S."/>
        </authorList>
    </citation>
    <scope>NUCLEOTIDE SEQUENCE [LARGE SCALE GENOMIC DNA]</scope>
    <source>
        <strain evidence="2">P16(2019)</strain>
    </source>
</reference>
<name>A0A553ZUX4_9BACI</name>
<dbReference type="AlphaFoldDB" id="A0A553ZUX4"/>